<dbReference type="InterPro" id="IPR036412">
    <property type="entry name" value="HAD-like_sf"/>
</dbReference>
<dbReference type="PANTHER" id="PTHR10000:SF25">
    <property type="entry name" value="PHOSPHATASE YKRA-RELATED"/>
    <property type="match status" value="1"/>
</dbReference>
<dbReference type="Pfam" id="PF08282">
    <property type="entry name" value="Hydrolase_3"/>
    <property type="match status" value="1"/>
</dbReference>
<dbReference type="PROSITE" id="PS01229">
    <property type="entry name" value="COF_2"/>
    <property type="match status" value="1"/>
</dbReference>
<dbReference type="Gene3D" id="3.30.1240.10">
    <property type="match status" value="1"/>
</dbReference>
<evidence type="ECO:0000313" key="1">
    <source>
        <dbReference type="EMBL" id="RHE89282.1"/>
    </source>
</evidence>
<evidence type="ECO:0000313" key="2">
    <source>
        <dbReference type="Proteomes" id="UP000286271"/>
    </source>
</evidence>
<dbReference type="GO" id="GO:0016791">
    <property type="term" value="F:phosphatase activity"/>
    <property type="evidence" value="ECO:0007669"/>
    <property type="project" value="TreeGrafter"/>
</dbReference>
<dbReference type="SUPFAM" id="SSF56784">
    <property type="entry name" value="HAD-like"/>
    <property type="match status" value="1"/>
</dbReference>
<dbReference type="SFLD" id="SFLDG01144">
    <property type="entry name" value="C2.B.4:_PGP_Like"/>
    <property type="match status" value="1"/>
</dbReference>
<dbReference type="NCBIfam" id="TIGR01484">
    <property type="entry name" value="HAD-SF-IIB"/>
    <property type="match status" value="1"/>
</dbReference>
<proteinExistence type="predicted"/>
<dbReference type="EMBL" id="QSKW01000072">
    <property type="protein sequence ID" value="RHE89282.1"/>
    <property type="molecule type" value="Genomic_DNA"/>
</dbReference>
<dbReference type="InterPro" id="IPR006379">
    <property type="entry name" value="HAD-SF_hydro_IIB"/>
</dbReference>
<dbReference type="Proteomes" id="UP000286271">
    <property type="component" value="Unassembled WGS sequence"/>
</dbReference>
<comment type="caution">
    <text evidence="1">The sequence shown here is derived from an EMBL/GenBank/DDBJ whole genome shotgun (WGS) entry which is preliminary data.</text>
</comment>
<sequence length="273" mass="30476">MRTYENKDELKNEINKVKIVFFDIDGTLLEMGKTEITPNTRKALCSLKQNGIKICIATGRPFATIPMFEGVVFDAILAFNGSFCVAGEQVVAKCPIPKEDVKKIIENAKRMERPVSIATEEEIVANGSDKDLEDYFALAHHRVNVSEKFEEYVEKDVFQIMLGCDLEERKYILEGTKNAKVAAWWSRAIDIIPKEGGKGTAIEQVLAHYKFSKEEAIAFGDGENDIDMLLSVGKGIAMGNAAEKVKEIAADICESVTDDGIYYYLKSQKLINE</sequence>
<organism evidence="1 2">
    <name type="scientific">Roseburia inulinivorans</name>
    <dbReference type="NCBI Taxonomy" id="360807"/>
    <lineage>
        <taxon>Bacteria</taxon>
        <taxon>Bacillati</taxon>
        <taxon>Bacillota</taxon>
        <taxon>Clostridia</taxon>
        <taxon>Lachnospirales</taxon>
        <taxon>Lachnospiraceae</taxon>
        <taxon>Roseburia</taxon>
    </lineage>
</organism>
<dbReference type="GO" id="GO:0005829">
    <property type="term" value="C:cytosol"/>
    <property type="evidence" value="ECO:0007669"/>
    <property type="project" value="TreeGrafter"/>
</dbReference>
<dbReference type="PANTHER" id="PTHR10000">
    <property type="entry name" value="PHOSPHOSERINE PHOSPHATASE"/>
    <property type="match status" value="1"/>
</dbReference>
<keyword evidence="1" id="KW-0378">Hydrolase</keyword>
<dbReference type="Gene3D" id="3.40.50.1000">
    <property type="entry name" value="HAD superfamily/HAD-like"/>
    <property type="match status" value="1"/>
</dbReference>
<dbReference type="InterPro" id="IPR023214">
    <property type="entry name" value="HAD_sf"/>
</dbReference>
<dbReference type="SFLD" id="SFLDG01140">
    <property type="entry name" value="C2.B:_Phosphomannomutase_and_P"/>
    <property type="match status" value="1"/>
</dbReference>
<dbReference type="GO" id="GO:0000287">
    <property type="term" value="F:magnesium ion binding"/>
    <property type="evidence" value="ECO:0007669"/>
    <property type="project" value="TreeGrafter"/>
</dbReference>
<dbReference type="NCBIfam" id="TIGR00099">
    <property type="entry name" value="Cof-subfamily"/>
    <property type="match status" value="1"/>
</dbReference>
<gene>
    <name evidence="1" type="ORF">DW707_18490</name>
</gene>
<dbReference type="InterPro" id="IPR000150">
    <property type="entry name" value="Cof"/>
</dbReference>
<reference evidence="1 2" key="1">
    <citation type="submission" date="2018-08" db="EMBL/GenBank/DDBJ databases">
        <title>A genome reference for cultivated species of the human gut microbiota.</title>
        <authorList>
            <person name="Zou Y."/>
            <person name="Xue W."/>
            <person name="Luo G."/>
        </authorList>
    </citation>
    <scope>NUCLEOTIDE SEQUENCE [LARGE SCALE GENOMIC DNA]</scope>
    <source>
        <strain evidence="1 2">AM27-11</strain>
    </source>
</reference>
<accession>A0A414L3R3</accession>
<dbReference type="AlphaFoldDB" id="A0A414L3R3"/>
<name>A0A414L3R3_9FIRM</name>
<dbReference type="SFLD" id="SFLDS00003">
    <property type="entry name" value="Haloacid_Dehalogenase"/>
    <property type="match status" value="1"/>
</dbReference>
<dbReference type="RefSeq" id="WP_118930717.1">
    <property type="nucleotide sequence ID" value="NZ_QSKW01000072.1"/>
</dbReference>
<protein>
    <submittedName>
        <fullName evidence="1">Cof-type HAD-IIB family hydrolase</fullName>
    </submittedName>
</protein>